<organism evidence="1 2">
    <name type="scientific">Ajellomyces capsulatus</name>
    <name type="common">Darling's disease fungus</name>
    <name type="synonym">Histoplasma capsulatum</name>
    <dbReference type="NCBI Taxonomy" id="5037"/>
    <lineage>
        <taxon>Eukaryota</taxon>
        <taxon>Fungi</taxon>
        <taxon>Dikarya</taxon>
        <taxon>Ascomycota</taxon>
        <taxon>Pezizomycotina</taxon>
        <taxon>Eurotiomycetes</taxon>
        <taxon>Eurotiomycetidae</taxon>
        <taxon>Onygenales</taxon>
        <taxon>Ajellomycetaceae</taxon>
        <taxon>Histoplasma</taxon>
    </lineage>
</organism>
<evidence type="ECO:0000313" key="1">
    <source>
        <dbReference type="EMBL" id="KAG5288661.1"/>
    </source>
</evidence>
<comment type="caution">
    <text evidence="1">The sequence shown here is derived from an EMBL/GenBank/DDBJ whole genome shotgun (WGS) entry which is preliminary data.</text>
</comment>
<proteinExistence type="predicted"/>
<dbReference type="Proteomes" id="UP000670092">
    <property type="component" value="Unassembled WGS sequence"/>
</dbReference>
<accession>A0A8H8CS56</accession>
<dbReference type="AlphaFoldDB" id="A0A8H8CS56"/>
<dbReference type="VEuPathDB" id="FungiDB:I7I52_12215"/>
<protein>
    <submittedName>
        <fullName evidence="1">Uncharacterized protein</fullName>
    </submittedName>
</protein>
<gene>
    <name evidence="1" type="ORF">I7I52_12215</name>
</gene>
<evidence type="ECO:0000313" key="2">
    <source>
        <dbReference type="Proteomes" id="UP000670092"/>
    </source>
</evidence>
<dbReference type="EMBL" id="JAEVHI010000006">
    <property type="protein sequence ID" value="KAG5288661.1"/>
    <property type="molecule type" value="Genomic_DNA"/>
</dbReference>
<reference evidence="1 2" key="1">
    <citation type="submission" date="2021-01" db="EMBL/GenBank/DDBJ databases">
        <title>Chromosome-level genome assembly of a human fungal pathogen reveals clustering of transcriptionally co-regulated genes.</title>
        <authorList>
            <person name="Voorhies M."/>
            <person name="Cohen S."/>
            <person name="Shea T.P."/>
            <person name="Petrus S."/>
            <person name="Munoz J.F."/>
            <person name="Poplawski S."/>
            <person name="Goldman W.E."/>
            <person name="Michael T."/>
            <person name="Cuomo C.A."/>
            <person name="Sil A."/>
            <person name="Beyhan S."/>
        </authorList>
    </citation>
    <scope>NUCLEOTIDE SEQUENCE [LARGE SCALE GENOMIC DNA]</scope>
    <source>
        <strain evidence="1 2">G184AR</strain>
    </source>
</reference>
<name>A0A8H8CS56_AJECA</name>
<sequence length="68" mass="8161">MHYCRTYEYPLGRALAGMKNIDAHIRYFSKTIEQDLQKKVEITRGVEHCEMSRKCVFHIAYQEMKPYC</sequence>